<evidence type="ECO:0000313" key="9">
    <source>
        <dbReference type="EMBL" id="MFJ6041552.1"/>
    </source>
</evidence>
<dbReference type="Gene3D" id="3.40.50.300">
    <property type="entry name" value="P-loop containing nucleotide triphosphate hydrolases"/>
    <property type="match status" value="1"/>
</dbReference>
<dbReference type="InterPro" id="IPR025662">
    <property type="entry name" value="Sigma_54_int_dom_ATP-bd_1"/>
</dbReference>
<protein>
    <recommendedName>
        <fullName evidence="5">UDP-N-acetylglucosamine kinase</fullName>
        <ecNumber evidence="2">2.7.1.176</ecNumber>
    </recommendedName>
    <alternativeName>
        <fullName evidence="5">UDP-N-acetylglucosamine kinase</fullName>
    </alternativeName>
</protein>
<dbReference type="InterPro" id="IPR027417">
    <property type="entry name" value="P-loop_NTPase"/>
</dbReference>
<sequence length="447" mass="47968">MSPTTEGRLPPEENRRIFREQIAPVYLDGCTPQQAPVVVIVAGQTGAGKTAVTRMVKDTLERNGEVAWINMDFYNPHHPDYARWQAERPQEADALVRPDGDAWWEQAQQYALERGFHILLESAMVTPDEYENICRRIQSAPLPPGVAPYRIETAFVAVPGPISRLGIMSRYLEELQDRGHGRLVDPAIHDAALAGVVRGAAAFEAEGLGNYAAVLRRNGFTVHSQPIAAGQGTPQDQLTLVAAIRSEHARVQSPAEAAQFAARHAAATLIAPDFAMPELEYIAQAAAPLLPPPTTPWREASARAAQLRGTAPAGPDPTLLAHTDADVVQLLAHTLVNRHAALSAGTAQTAGRQEAATERLLGELARRATLTPDQRAQEQQQRQVLRTAAHRAVSEPGSALPARPSAAAARSRSTTTSRRPAGAPTTPGPSAASRPSSGTEHRPGRSK</sequence>
<comment type="similarity">
    <text evidence="1">Belongs to the zeta toxin family.</text>
</comment>
<evidence type="ECO:0000256" key="2">
    <source>
        <dbReference type="ARBA" id="ARBA00011963"/>
    </source>
</evidence>
<feature type="region of interest" description="Disordered" evidence="7">
    <location>
        <begin position="369"/>
        <end position="447"/>
    </location>
</feature>
<evidence type="ECO:0000256" key="1">
    <source>
        <dbReference type="ARBA" id="ARBA00009104"/>
    </source>
</evidence>
<keyword evidence="4" id="KW-0067">ATP-binding</keyword>
<proteinExistence type="inferred from homology"/>
<dbReference type="InterPro" id="IPR010488">
    <property type="entry name" value="Zeta_toxin_domain"/>
</dbReference>
<evidence type="ECO:0000256" key="7">
    <source>
        <dbReference type="SAM" id="MobiDB-lite"/>
    </source>
</evidence>
<keyword evidence="10" id="KW-1185">Reference proteome</keyword>
<dbReference type="Pfam" id="PF06414">
    <property type="entry name" value="Zeta_toxin"/>
    <property type="match status" value="1"/>
</dbReference>
<keyword evidence="3" id="KW-0547">Nucleotide-binding</keyword>
<feature type="compositionally biased region" description="Low complexity" evidence="7">
    <location>
        <begin position="398"/>
        <end position="438"/>
    </location>
</feature>
<reference evidence="9 10" key="1">
    <citation type="submission" date="2024-10" db="EMBL/GenBank/DDBJ databases">
        <title>The Natural Products Discovery Center: Release of the First 8490 Sequenced Strains for Exploring Actinobacteria Biosynthetic Diversity.</title>
        <authorList>
            <person name="Kalkreuter E."/>
            <person name="Kautsar S.A."/>
            <person name="Yang D."/>
            <person name="Bader C.D."/>
            <person name="Teijaro C.N."/>
            <person name="Fluegel L."/>
            <person name="Davis C.M."/>
            <person name="Simpson J.R."/>
            <person name="Lauterbach L."/>
            <person name="Steele A.D."/>
            <person name="Gui C."/>
            <person name="Meng S."/>
            <person name="Li G."/>
            <person name="Viehrig K."/>
            <person name="Ye F."/>
            <person name="Su P."/>
            <person name="Kiefer A.F."/>
            <person name="Nichols A."/>
            <person name="Cepeda A.J."/>
            <person name="Yan W."/>
            <person name="Fan B."/>
            <person name="Jiang Y."/>
            <person name="Adhikari A."/>
            <person name="Zheng C.-J."/>
            <person name="Schuster L."/>
            <person name="Cowan T.M."/>
            <person name="Smanski M.J."/>
            <person name="Chevrette M.G."/>
            <person name="De Carvalho L.P.S."/>
            <person name="Shen B."/>
        </authorList>
    </citation>
    <scope>NUCLEOTIDE SEQUENCE [LARGE SCALE GENOMIC DNA]</scope>
    <source>
        <strain evidence="9 10">NPDC093086</strain>
    </source>
</reference>
<dbReference type="SUPFAM" id="SSF52540">
    <property type="entry name" value="P-loop containing nucleoside triphosphate hydrolases"/>
    <property type="match status" value="1"/>
</dbReference>
<dbReference type="PROSITE" id="PS00675">
    <property type="entry name" value="SIGMA54_INTERACT_1"/>
    <property type="match status" value="1"/>
</dbReference>
<comment type="caution">
    <text evidence="9">The sequence shown here is derived from an EMBL/GenBank/DDBJ whole genome shotgun (WGS) entry which is preliminary data.</text>
</comment>
<evidence type="ECO:0000259" key="8">
    <source>
        <dbReference type="Pfam" id="PF06414"/>
    </source>
</evidence>
<evidence type="ECO:0000256" key="5">
    <source>
        <dbReference type="ARBA" id="ARBA00032897"/>
    </source>
</evidence>
<organism evidence="9 10">
    <name type="scientific">Streptomyces ardesiacus</name>
    <dbReference type="NCBI Taxonomy" id="285564"/>
    <lineage>
        <taxon>Bacteria</taxon>
        <taxon>Bacillati</taxon>
        <taxon>Actinomycetota</taxon>
        <taxon>Actinomycetes</taxon>
        <taxon>Kitasatosporales</taxon>
        <taxon>Streptomycetaceae</taxon>
        <taxon>Streptomyces</taxon>
    </lineage>
</organism>
<accession>A0ABW8HLV6</accession>
<dbReference type="EMBL" id="JBIVPC010000032">
    <property type="protein sequence ID" value="MFJ6041552.1"/>
    <property type="molecule type" value="Genomic_DNA"/>
</dbReference>
<gene>
    <name evidence="9" type="ORF">ACIQFM_35570</name>
</gene>
<evidence type="ECO:0000313" key="10">
    <source>
        <dbReference type="Proteomes" id="UP001617907"/>
    </source>
</evidence>
<evidence type="ECO:0000256" key="4">
    <source>
        <dbReference type="ARBA" id="ARBA00022840"/>
    </source>
</evidence>
<dbReference type="RefSeq" id="WP_350892342.1">
    <property type="nucleotide sequence ID" value="NZ_JBEOTR010000041.1"/>
</dbReference>
<evidence type="ECO:0000256" key="6">
    <source>
        <dbReference type="ARBA" id="ARBA00048178"/>
    </source>
</evidence>
<comment type="catalytic activity">
    <reaction evidence="6">
        <text>UDP-N-acetyl-alpha-D-glucosamine + ATP = UDP-N-acetyl-alpha-D-glucosamine 3'-phosphate + ADP + H(+)</text>
        <dbReference type="Rhea" id="RHEA:32671"/>
        <dbReference type="ChEBI" id="CHEBI:15378"/>
        <dbReference type="ChEBI" id="CHEBI:30616"/>
        <dbReference type="ChEBI" id="CHEBI:57705"/>
        <dbReference type="ChEBI" id="CHEBI:64353"/>
        <dbReference type="ChEBI" id="CHEBI:456216"/>
        <dbReference type="EC" id="2.7.1.176"/>
    </reaction>
</comment>
<name>A0ABW8HLV6_9ACTN</name>
<evidence type="ECO:0000256" key="3">
    <source>
        <dbReference type="ARBA" id="ARBA00022741"/>
    </source>
</evidence>
<feature type="domain" description="Zeta toxin" evidence="8">
    <location>
        <begin position="30"/>
        <end position="219"/>
    </location>
</feature>
<dbReference type="Proteomes" id="UP001617907">
    <property type="component" value="Unassembled WGS sequence"/>
</dbReference>
<dbReference type="EC" id="2.7.1.176" evidence="2"/>